<keyword evidence="1" id="KW-0472">Membrane</keyword>
<accession>A0A7S2TK68</accession>
<evidence type="ECO:0000256" key="1">
    <source>
        <dbReference type="SAM" id="Phobius"/>
    </source>
</evidence>
<dbReference type="EMBL" id="HBHP01008892">
    <property type="protein sequence ID" value="CAD9755116.1"/>
    <property type="molecule type" value="Transcribed_RNA"/>
</dbReference>
<dbReference type="AlphaFoldDB" id="A0A7S2TK68"/>
<evidence type="ECO:0008006" key="3">
    <source>
        <dbReference type="Google" id="ProtNLM"/>
    </source>
</evidence>
<reference evidence="2" key="1">
    <citation type="submission" date="2021-01" db="EMBL/GenBank/DDBJ databases">
        <authorList>
            <person name="Corre E."/>
            <person name="Pelletier E."/>
            <person name="Niang G."/>
            <person name="Scheremetjew M."/>
            <person name="Finn R."/>
            <person name="Kale V."/>
            <person name="Holt S."/>
            <person name="Cochrane G."/>
            <person name="Meng A."/>
            <person name="Brown T."/>
            <person name="Cohen L."/>
        </authorList>
    </citation>
    <scope>NUCLEOTIDE SEQUENCE</scope>
    <source>
        <strain evidence="2">CCMP622</strain>
    </source>
</reference>
<evidence type="ECO:0000313" key="2">
    <source>
        <dbReference type="EMBL" id="CAD9755116.1"/>
    </source>
</evidence>
<sequence length="459" mass="52688">MEDPDGVMELLTSTHKRTRAFRRLRHYFATRKADFWIQGTLGFILFCVLVTWANSFAENAPRDFSAYLAKIKHTPALQTVRIFLGGYESYKSAKLYYKSQKPFLDASTKNTTLHRYWEETQLKITGGETWQDMVVGRMNGMVKQLKEKGRDDYKVEKDKCEMYGHFARNNIPFVPLLGMWETEDSLISYLKQLRGEIDKHTFPLWLKSCHLTQGDDAGRIKIGKSELESDAKFNKIVAWVQQKWQQVPNDNARAWSNDAAVILEALTPRFLIQTSYAGPYGDSVGFTHRAPVELKVEVIWGRAYLANICDYEAYALRDGTIERWDTSLFSKIAHAPVTDPEQNKQVQWLLDEGHMEKVYALAEKVCQSMQADQVRVDIFVRPGDPNGLVVNEISISPGALYKWHAQFMATAWRQGHVDKSFRPTTYTKTVYETGPNEGILSTGHEWFKKTSSPLKRTVA</sequence>
<dbReference type="SUPFAM" id="SSF56059">
    <property type="entry name" value="Glutathione synthetase ATP-binding domain-like"/>
    <property type="match status" value="1"/>
</dbReference>
<protein>
    <recommendedName>
        <fullName evidence="3">ATP-grasp domain-containing protein</fullName>
    </recommendedName>
</protein>
<name>A0A7S2TK68_9EUKA</name>
<keyword evidence="1" id="KW-1133">Transmembrane helix</keyword>
<gene>
    <name evidence="2" type="ORF">LSP00402_LOCUS5551</name>
</gene>
<keyword evidence="1" id="KW-0812">Transmembrane</keyword>
<feature type="transmembrane region" description="Helical" evidence="1">
    <location>
        <begin position="35"/>
        <end position="53"/>
    </location>
</feature>
<organism evidence="2">
    <name type="scientific">Lotharella oceanica</name>
    <dbReference type="NCBI Taxonomy" id="641309"/>
    <lineage>
        <taxon>Eukaryota</taxon>
        <taxon>Sar</taxon>
        <taxon>Rhizaria</taxon>
        <taxon>Cercozoa</taxon>
        <taxon>Chlorarachniophyceae</taxon>
        <taxon>Lotharella</taxon>
    </lineage>
</organism>
<proteinExistence type="predicted"/>